<evidence type="ECO:0000313" key="5">
    <source>
        <dbReference type="Proteomes" id="UP001221757"/>
    </source>
</evidence>
<gene>
    <name evidence="4" type="ORF">B0H17DRAFT_951418</name>
</gene>
<dbReference type="InterPro" id="IPR041694">
    <property type="entry name" value="ADH_N_2"/>
</dbReference>
<keyword evidence="5" id="KW-1185">Reference proteome</keyword>
<dbReference type="InterPro" id="IPR045010">
    <property type="entry name" value="MDR_fam"/>
</dbReference>
<reference evidence="4" key="1">
    <citation type="submission" date="2023-03" db="EMBL/GenBank/DDBJ databases">
        <title>Massive genome expansion in bonnet fungi (Mycena s.s.) driven by repeated elements and novel gene families across ecological guilds.</title>
        <authorList>
            <consortium name="Lawrence Berkeley National Laboratory"/>
            <person name="Harder C.B."/>
            <person name="Miyauchi S."/>
            <person name="Viragh M."/>
            <person name="Kuo A."/>
            <person name="Thoen E."/>
            <person name="Andreopoulos B."/>
            <person name="Lu D."/>
            <person name="Skrede I."/>
            <person name="Drula E."/>
            <person name="Henrissat B."/>
            <person name="Morin E."/>
            <person name="Kohler A."/>
            <person name="Barry K."/>
            <person name="LaButti K."/>
            <person name="Morin E."/>
            <person name="Salamov A."/>
            <person name="Lipzen A."/>
            <person name="Mereny Z."/>
            <person name="Hegedus B."/>
            <person name="Baldrian P."/>
            <person name="Stursova M."/>
            <person name="Weitz H."/>
            <person name="Taylor A."/>
            <person name="Grigoriev I.V."/>
            <person name="Nagy L.G."/>
            <person name="Martin F."/>
            <person name="Kauserud H."/>
        </authorList>
    </citation>
    <scope>NUCLEOTIDE SEQUENCE</scope>
    <source>
        <strain evidence="4">CBHHK067</strain>
    </source>
</reference>
<evidence type="ECO:0000259" key="2">
    <source>
        <dbReference type="Pfam" id="PF00107"/>
    </source>
</evidence>
<evidence type="ECO:0000256" key="1">
    <source>
        <dbReference type="ARBA" id="ARBA00023002"/>
    </source>
</evidence>
<feature type="domain" description="Oxidoreductase N-terminal" evidence="3">
    <location>
        <begin position="37"/>
        <end position="112"/>
    </location>
</feature>
<proteinExistence type="predicted"/>
<dbReference type="InterPro" id="IPR013149">
    <property type="entry name" value="ADH-like_C"/>
</dbReference>
<dbReference type="SUPFAM" id="SSF50129">
    <property type="entry name" value="GroES-like"/>
    <property type="match status" value="1"/>
</dbReference>
<dbReference type="PANTHER" id="PTHR43205">
    <property type="entry name" value="PROSTAGLANDIN REDUCTASE"/>
    <property type="match status" value="1"/>
</dbReference>
<evidence type="ECO:0000259" key="3">
    <source>
        <dbReference type="Pfam" id="PF16884"/>
    </source>
</evidence>
<accession>A0AAD7G6U9</accession>
<dbReference type="AlphaFoldDB" id="A0AAD7G6U9"/>
<dbReference type="Gene3D" id="3.40.50.720">
    <property type="entry name" value="NAD(P)-binding Rossmann-like Domain"/>
    <property type="match status" value="1"/>
</dbReference>
<dbReference type="InterPro" id="IPR011032">
    <property type="entry name" value="GroES-like_sf"/>
</dbReference>
<dbReference type="EMBL" id="JARKIE010000215">
    <property type="protein sequence ID" value="KAJ7665599.1"/>
    <property type="molecule type" value="Genomic_DNA"/>
</dbReference>
<feature type="domain" description="Alcohol dehydrogenase-like C-terminal" evidence="2">
    <location>
        <begin position="174"/>
        <end position="295"/>
    </location>
</feature>
<dbReference type="InterPro" id="IPR036291">
    <property type="entry name" value="NAD(P)-bd_dom_sf"/>
</dbReference>
<dbReference type="GO" id="GO:0016628">
    <property type="term" value="F:oxidoreductase activity, acting on the CH-CH group of donors, NAD or NADP as acceptor"/>
    <property type="evidence" value="ECO:0007669"/>
    <property type="project" value="InterPro"/>
</dbReference>
<sequence length="348" mass="37410">MAPIQNARVLFNSVPSGESAARGPNVLGSPSRRADYPAAPLNGGFLLKVLVLSVDPYFRGKIRAPEKKSYSPGFIIGAPLEGYGIGVVLRSETPGVEVGKYIYGLTIPHQEYLMLPELSDLEIIEKHPGLPWPAYVGAAGMPGKTAYVGWKEYSDAKPVTIPARTPLSALISGAVGSVVIQLAKQAGMKVIASAGSEEKVQYMKDLGADVAFNYKTTDTRAVLAKEGPINVYWDNVGSEVLEAALDFAAIHGRFSKCGMISGYNTGHQGIKNLKLVYGRSLNIHGILVFRLQAKYDKEFYATIPAKLASGEIKYAEEITRGQNKVGDDILAVRKGENKAKAVIVVAEE</sequence>
<dbReference type="Gene3D" id="3.90.180.10">
    <property type="entry name" value="Medium-chain alcohol dehydrogenases, catalytic domain"/>
    <property type="match status" value="1"/>
</dbReference>
<comment type="caution">
    <text evidence="4">The sequence shown here is derived from an EMBL/GenBank/DDBJ whole genome shotgun (WGS) entry which is preliminary data.</text>
</comment>
<dbReference type="SUPFAM" id="SSF51735">
    <property type="entry name" value="NAD(P)-binding Rossmann-fold domains"/>
    <property type="match status" value="1"/>
</dbReference>
<keyword evidence="1" id="KW-0560">Oxidoreductase</keyword>
<dbReference type="PANTHER" id="PTHR43205:SF7">
    <property type="entry name" value="PROSTAGLANDIN REDUCTASE 1"/>
    <property type="match status" value="1"/>
</dbReference>
<dbReference type="Pfam" id="PF16884">
    <property type="entry name" value="ADH_N_2"/>
    <property type="match status" value="1"/>
</dbReference>
<evidence type="ECO:0000313" key="4">
    <source>
        <dbReference type="EMBL" id="KAJ7665599.1"/>
    </source>
</evidence>
<organism evidence="4 5">
    <name type="scientific">Mycena rosella</name>
    <name type="common">Pink bonnet</name>
    <name type="synonym">Agaricus rosellus</name>
    <dbReference type="NCBI Taxonomy" id="1033263"/>
    <lineage>
        <taxon>Eukaryota</taxon>
        <taxon>Fungi</taxon>
        <taxon>Dikarya</taxon>
        <taxon>Basidiomycota</taxon>
        <taxon>Agaricomycotina</taxon>
        <taxon>Agaricomycetes</taxon>
        <taxon>Agaricomycetidae</taxon>
        <taxon>Agaricales</taxon>
        <taxon>Marasmiineae</taxon>
        <taxon>Mycenaceae</taxon>
        <taxon>Mycena</taxon>
    </lineage>
</organism>
<dbReference type="CDD" id="cd05288">
    <property type="entry name" value="PGDH"/>
    <property type="match status" value="1"/>
</dbReference>
<dbReference type="Proteomes" id="UP001221757">
    <property type="component" value="Unassembled WGS sequence"/>
</dbReference>
<dbReference type="Pfam" id="PF00107">
    <property type="entry name" value="ADH_zinc_N"/>
    <property type="match status" value="1"/>
</dbReference>
<name>A0AAD7G6U9_MYCRO</name>
<protein>
    <submittedName>
        <fullName evidence="4">Alcohol dehydrogenase</fullName>
    </submittedName>
</protein>